<reference evidence="3" key="1">
    <citation type="journal article" date="2016" name="Nat. Commun.">
        <title>The Gonium pectorale genome demonstrates co-option of cell cycle regulation during the evolution of multicellularity.</title>
        <authorList>
            <person name="Hanschen E.R."/>
            <person name="Marriage T.N."/>
            <person name="Ferris P.J."/>
            <person name="Hamaji T."/>
            <person name="Toyoda A."/>
            <person name="Fujiyama A."/>
            <person name="Neme R."/>
            <person name="Noguchi H."/>
            <person name="Minakuchi Y."/>
            <person name="Suzuki M."/>
            <person name="Kawai-Toyooka H."/>
            <person name="Smith D.R."/>
            <person name="Sparks H."/>
            <person name="Anderson J."/>
            <person name="Bakaric R."/>
            <person name="Luria V."/>
            <person name="Karger A."/>
            <person name="Kirschner M.W."/>
            <person name="Durand P.M."/>
            <person name="Michod R.E."/>
            <person name="Nozaki H."/>
            <person name="Olson B.J."/>
        </authorList>
    </citation>
    <scope>NUCLEOTIDE SEQUENCE [LARGE SCALE GENOMIC DNA]</scope>
    <source>
        <strain evidence="3">NIES-2863</strain>
    </source>
</reference>
<evidence type="ECO:0000256" key="1">
    <source>
        <dbReference type="SAM" id="Phobius"/>
    </source>
</evidence>
<keyword evidence="3" id="KW-1185">Reference proteome</keyword>
<organism evidence="2 3">
    <name type="scientific">Gonium pectorale</name>
    <name type="common">Green alga</name>
    <dbReference type="NCBI Taxonomy" id="33097"/>
    <lineage>
        <taxon>Eukaryota</taxon>
        <taxon>Viridiplantae</taxon>
        <taxon>Chlorophyta</taxon>
        <taxon>core chlorophytes</taxon>
        <taxon>Chlorophyceae</taxon>
        <taxon>CS clade</taxon>
        <taxon>Chlamydomonadales</taxon>
        <taxon>Volvocaceae</taxon>
        <taxon>Gonium</taxon>
    </lineage>
</organism>
<gene>
    <name evidence="2" type="ORF">GPECTOR_14g167</name>
</gene>
<dbReference type="Proteomes" id="UP000075714">
    <property type="component" value="Unassembled WGS sequence"/>
</dbReference>
<dbReference type="OrthoDB" id="1470350at2759"/>
<dbReference type="EMBL" id="LSYV01000015">
    <property type="protein sequence ID" value="KXZ50920.1"/>
    <property type="molecule type" value="Genomic_DNA"/>
</dbReference>
<dbReference type="PANTHER" id="PTHR36459:SF1">
    <property type="entry name" value="FATTY ACID DESATURASE DOMAIN-CONTAINING PROTEIN-RELATED"/>
    <property type="match status" value="1"/>
</dbReference>
<evidence type="ECO:0008006" key="4">
    <source>
        <dbReference type="Google" id="ProtNLM"/>
    </source>
</evidence>
<feature type="transmembrane region" description="Helical" evidence="1">
    <location>
        <begin position="79"/>
        <end position="101"/>
    </location>
</feature>
<evidence type="ECO:0000313" key="2">
    <source>
        <dbReference type="EMBL" id="KXZ50920.1"/>
    </source>
</evidence>
<name>A0A150GNK6_GONPE</name>
<dbReference type="PANTHER" id="PTHR36459">
    <property type="entry name" value="ORF"/>
    <property type="match status" value="1"/>
</dbReference>
<protein>
    <recommendedName>
        <fullName evidence="4">Fatty acid desaturase domain-containing protein</fullName>
    </recommendedName>
</protein>
<comment type="caution">
    <text evidence="2">The sequence shown here is derived from an EMBL/GenBank/DDBJ whole genome shotgun (WGS) entry which is preliminary data.</text>
</comment>
<proteinExistence type="predicted"/>
<keyword evidence="1" id="KW-0472">Membrane</keyword>
<accession>A0A150GNK6</accession>
<dbReference type="AlphaFoldDB" id="A0A150GNK6"/>
<evidence type="ECO:0000313" key="3">
    <source>
        <dbReference type="Proteomes" id="UP000075714"/>
    </source>
</evidence>
<keyword evidence="1" id="KW-1133">Transmembrane helix</keyword>
<feature type="transmembrane region" description="Helical" evidence="1">
    <location>
        <begin position="20"/>
        <end position="38"/>
    </location>
</feature>
<dbReference type="STRING" id="33097.A0A150GNK6"/>
<sequence>MLKRLSSLLHDPRDEPVLHLLFNQLLLVVPAALLLFLYCRSHWVGATYMLLNYVLFLQRFMLTLHYTEHRVLFKKGCGALNIIIPYFLCNLYGVPCGFYRLHHIVMHHVL</sequence>
<feature type="transmembrane region" description="Helical" evidence="1">
    <location>
        <begin position="50"/>
        <end position="67"/>
    </location>
</feature>
<keyword evidence="1" id="KW-0812">Transmembrane</keyword>